<feature type="domain" description="Sulfotransferase" evidence="4">
    <location>
        <begin position="68"/>
        <end position="346"/>
    </location>
</feature>
<dbReference type="SUPFAM" id="SSF52540">
    <property type="entry name" value="P-loop containing nucleoside triphosphate hydrolases"/>
    <property type="match status" value="1"/>
</dbReference>
<feature type="compositionally biased region" description="Basic and acidic residues" evidence="3">
    <location>
        <begin position="363"/>
        <end position="388"/>
    </location>
</feature>
<dbReference type="PANTHER" id="PTHR11783">
    <property type="entry name" value="SULFOTRANSFERASE SULT"/>
    <property type="match status" value="1"/>
</dbReference>
<feature type="region of interest" description="Disordered" evidence="3">
    <location>
        <begin position="362"/>
        <end position="417"/>
    </location>
</feature>
<comment type="similarity">
    <text evidence="1">Belongs to the sulfotransferase 1 family.</text>
</comment>
<accession>A0A8B7PSS2</accession>
<dbReference type="OrthoDB" id="205623at2759"/>
<protein>
    <submittedName>
        <fullName evidence="6">Sulfotransferase 1A1</fullName>
    </submittedName>
</protein>
<keyword evidence="5" id="KW-1185">Reference proteome</keyword>
<evidence type="ECO:0000259" key="4">
    <source>
        <dbReference type="Pfam" id="PF00685"/>
    </source>
</evidence>
<dbReference type="Gene3D" id="3.40.50.300">
    <property type="entry name" value="P-loop containing nucleotide triphosphate hydrolases"/>
    <property type="match status" value="1"/>
</dbReference>
<feature type="compositionally biased region" description="Basic and acidic residues" evidence="3">
    <location>
        <begin position="405"/>
        <end position="417"/>
    </location>
</feature>
<evidence type="ECO:0000256" key="3">
    <source>
        <dbReference type="SAM" id="MobiDB-lite"/>
    </source>
</evidence>
<evidence type="ECO:0000313" key="6">
    <source>
        <dbReference type="RefSeq" id="XP_018028232.1"/>
    </source>
</evidence>
<evidence type="ECO:0000256" key="1">
    <source>
        <dbReference type="ARBA" id="ARBA00005771"/>
    </source>
</evidence>
<dbReference type="Pfam" id="PF00685">
    <property type="entry name" value="Sulfotransfer_1"/>
    <property type="match status" value="1"/>
</dbReference>
<evidence type="ECO:0000313" key="5">
    <source>
        <dbReference type="Proteomes" id="UP000694843"/>
    </source>
</evidence>
<organism evidence="5 6">
    <name type="scientific">Hyalella azteca</name>
    <name type="common">Amphipod</name>
    <dbReference type="NCBI Taxonomy" id="294128"/>
    <lineage>
        <taxon>Eukaryota</taxon>
        <taxon>Metazoa</taxon>
        <taxon>Ecdysozoa</taxon>
        <taxon>Arthropoda</taxon>
        <taxon>Crustacea</taxon>
        <taxon>Multicrustacea</taxon>
        <taxon>Malacostraca</taxon>
        <taxon>Eumalacostraca</taxon>
        <taxon>Peracarida</taxon>
        <taxon>Amphipoda</taxon>
        <taxon>Senticaudata</taxon>
        <taxon>Talitrida</taxon>
        <taxon>Talitroidea</taxon>
        <taxon>Hyalellidae</taxon>
        <taxon>Hyalella</taxon>
    </lineage>
</organism>
<reference evidence="6" key="1">
    <citation type="submission" date="2025-08" db="UniProtKB">
        <authorList>
            <consortium name="RefSeq"/>
        </authorList>
    </citation>
    <scope>IDENTIFICATION</scope>
    <source>
        <tissue evidence="6">Whole organism</tissue>
    </source>
</reference>
<dbReference type="RefSeq" id="XP_018028232.1">
    <property type="nucleotide sequence ID" value="XM_018172743.2"/>
</dbReference>
<proteinExistence type="inferred from homology"/>
<name>A0A8B7PSS2_HYAAZ</name>
<dbReference type="InterPro" id="IPR000863">
    <property type="entry name" value="Sulfotransferase_dom"/>
</dbReference>
<keyword evidence="2" id="KW-0808">Transferase</keyword>
<feature type="compositionally biased region" description="Polar residues" evidence="3">
    <location>
        <begin position="389"/>
        <end position="403"/>
    </location>
</feature>
<evidence type="ECO:0000256" key="2">
    <source>
        <dbReference type="ARBA" id="ARBA00022679"/>
    </source>
</evidence>
<dbReference type="Proteomes" id="UP000694843">
    <property type="component" value="Unplaced"/>
</dbReference>
<dbReference type="InterPro" id="IPR027417">
    <property type="entry name" value="P-loop_NTPase"/>
</dbReference>
<sequence length="417" mass="48389">MRDQRERFELSGDRYAEILAPDVHAQYIKDFPGTEGSRLFRINPCGTIVYEGLKCIDKEVYDFKFRSDDVLVMSYPKCGSTWTQEIIWTMMYNPNLDHPDPNEPLLSRSPVIESDMSIILELKEKGVDHFVDGPMFSHFRRRCPKLDSNRGIHLQMADSYEDRRILKTHLPFSCYRKGLIEKCKVILCVRHPKDVVLSYQHHCKLLANHKFNGTQDTFINYFVKGLLIWGSQANLLKEAFEYKDHHNLHIMFYEDMKKDIDGELHKLNKFLELNLDSQQLKNVQKQTAFKKMQEADPYKMMSCKIADQEVAERDGPFIRQGEAGAWKGKLTPEQEKILDDYIVKNFTHPDLVARYFPKMEVSPVKKEASPKKQEASPKKQEASPKKQEASPTKQEASPTKQEASPTKKEPSPKKKDG</sequence>
<dbReference type="KEGG" id="hazt:108683429"/>
<dbReference type="GO" id="GO:0008146">
    <property type="term" value="F:sulfotransferase activity"/>
    <property type="evidence" value="ECO:0007669"/>
    <property type="project" value="InterPro"/>
</dbReference>
<dbReference type="AlphaFoldDB" id="A0A8B7PSS2"/>
<dbReference type="GeneID" id="108683429"/>
<gene>
    <name evidence="6" type="primary">LOC108683429</name>
</gene>